<feature type="compositionally biased region" description="Basic residues" evidence="1">
    <location>
        <begin position="1"/>
        <end position="28"/>
    </location>
</feature>
<proteinExistence type="predicted"/>
<sequence>MHRRQRRDRRRVSPGRVPRPRARRRPARPARPDHRVAPRRTCRPPRGMCPRLREKNRPKAGPTPPTAKPGRACPKPEVRSQVGPP</sequence>
<dbReference type="EMBL" id="RQXX01000004">
    <property type="protein sequence ID" value="RVV97655.1"/>
    <property type="molecule type" value="Genomic_DNA"/>
</dbReference>
<evidence type="ECO:0000313" key="2">
    <source>
        <dbReference type="EMBL" id="RVV97655.1"/>
    </source>
</evidence>
<reference evidence="2 3" key="1">
    <citation type="submission" date="2018-11" db="EMBL/GenBank/DDBJ databases">
        <title>Mesobaculum littorinae gen. nov., sp. nov., isolated from Littorina scabra that represents a novel genus of the order Rhodobacteraceae.</title>
        <authorList>
            <person name="Li F."/>
        </authorList>
    </citation>
    <scope>NUCLEOTIDE SEQUENCE [LARGE SCALE GENOMIC DNA]</scope>
    <source>
        <strain evidence="2 3">M0103</strain>
    </source>
</reference>
<gene>
    <name evidence="2" type="ORF">EKE94_12555</name>
</gene>
<name>A0A438AGB2_9RHOB</name>
<dbReference type="AlphaFoldDB" id="A0A438AGB2"/>
<feature type="region of interest" description="Disordered" evidence="1">
    <location>
        <begin position="1"/>
        <end position="85"/>
    </location>
</feature>
<dbReference type="Proteomes" id="UP000285908">
    <property type="component" value="Unassembled WGS sequence"/>
</dbReference>
<protein>
    <submittedName>
        <fullName evidence="2">Uncharacterized protein</fullName>
    </submittedName>
</protein>
<evidence type="ECO:0000313" key="3">
    <source>
        <dbReference type="Proteomes" id="UP000285908"/>
    </source>
</evidence>
<accession>A0A438AGB2</accession>
<comment type="caution">
    <text evidence="2">The sequence shown here is derived from an EMBL/GenBank/DDBJ whole genome shotgun (WGS) entry which is preliminary data.</text>
</comment>
<keyword evidence="3" id="KW-1185">Reference proteome</keyword>
<evidence type="ECO:0000256" key="1">
    <source>
        <dbReference type="SAM" id="MobiDB-lite"/>
    </source>
</evidence>
<organism evidence="2 3">
    <name type="scientific">Mesobaculum littorinae</name>
    <dbReference type="NCBI Taxonomy" id="2486419"/>
    <lineage>
        <taxon>Bacteria</taxon>
        <taxon>Pseudomonadati</taxon>
        <taxon>Pseudomonadota</taxon>
        <taxon>Alphaproteobacteria</taxon>
        <taxon>Rhodobacterales</taxon>
        <taxon>Roseobacteraceae</taxon>
        <taxon>Mesobaculum</taxon>
    </lineage>
</organism>